<dbReference type="RefSeq" id="WP_074834520.1">
    <property type="nucleotide sequence ID" value="NZ_FOAT01000013.1"/>
</dbReference>
<dbReference type="EMBL" id="FOAT01000013">
    <property type="protein sequence ID" value="SEL16009.1"/>
    <property type="molecule type" value="Genomic_DNA"/>
</dbReference>
<accession>A0A1H7MY88</accession>
<name>A0A1H7MY88_RUMAL</name>
<feature type="transmembrane region" description="Helical" evidence="1">
    <location>
        <begin position="38"/>
        <end position="60"/>
    </location>
</feature>
<gene>
    <name evidence="2" type="ORF">SAMN05216469_11325</name>
</gene>
<dbReference type="AlphaFoldDB" id="A0A1H7MY88"/>
<keyword evidence="1" id="KW-1133">Transmembrane helix</keyword>
<feature type="transmembrane region" description="Helical" evidence="1">
    <location>
        <begin position="6"/>
        <end position="26"/>
    </location>
</feature>
<reference evidence="2 3" key="1">
    <citation type="submission" date="2016-10" db="EMBL/GenBank/DDBJ databases">
        <authorList>
            <person name="de Groot N.N."/>
        </authorList>
    </citation>
    <scope>NUCLEOTIDE SEQUENCE [LARGE SCALE GENOMIC DNA]</scope>
    <source>
        <strain evidence="2 3">KH2T6</strain>
    </source>
</reference>
<proteinExistence type="predicted"/>
<keyword evidence="1" id="KW-0812">Transmembrane</keyword>
<keyword evidence="1" id="KW-0472">Membrane</keyword>
<dbReference type="OrthoDB" id="9793390at2"/>
<protein>
    <submittedName>
        <fullName evidence="2">Uncharacterized protein</fullName>
    </submittedName>
</protein>
<organism evidence="2 3">
    <name type="scientific">Ruminococcus albus</name>
    <dbReference type="NCBI Taxonomy" id="1264"/>
    <lineage>
        <taxon>Bacteria</taxon>
        <taxon>Bacillati</taxon>
        <taxon>Bacillota</taxon>
        <taxon>Clostridia</taxon>
        <taxon>Eubacteriales</taxon>
        <taxon>Oscillospiraceae</taxon>
        <taxon>Ruminococcus</taxon>
    </lineage>
</organism>
<evidence type="ECO:0000313" key="2">
    <source>
        <dbReference type="EMBL" id="SEL16009.1"/>
    </source>
</evidence>
<evidence type="ECO:0000256" key="1">
    <source>
        <dbReference type="SAM" id="Phobius"/>
    </source>
</evidence>
<sequence>MTLFEAAAQLGGLPSGVILGMVWGILSVPRLRCPRCVCFVGDIFAVLMFSFCLFMLGVGIEGHLRYPTVLGTAVGFSAVRGIWHILQKELVHFDKKG</sequence>
<dbReference type="Proteomes" id="UP000186015">
    <property type="component" value="Unassembled WGS sequence"/>
</dbReference>
<evidence type="ECO:0000313" key="3">
    <source>
        <dbReference type="Proteomes" id="UP000186015"/>
    </source>
</evidence>